<keyword evidence="4" id="KW-1185">Reference proteome</keyword>
<keyword evidence="2" id="KW-0732">Signal</keyword>
<feature type="compositionally biased region" description="Polar residues" evidence="1">
    <location>
        <begin position="211"/>
        <end position="221"/>
    </location>
</feature>
<feature type="compositionally biased region" description="Gly residues" evidence="1">
    <location>
        <begin position="200"/>
        <end position="209"/>
    </location>
</feature>
<dbReference type="Proteomes" id="UP000467840">
    <property type="component" value="Chromosome 4"/>
</dbReference>
<reference evidence="3 4" key="1">
    <citation type="journal article" date="2020" name="Mol. Plant">
        <title>The Chromosome-Based Rubber Tree Genome Provides New Insights into Spurge Genome Evolution and Rubber Biosynthesis.</title>
        <authorList>
            <person name="Liu J."/>
            <person name="Shi C."/>
            <person name="Shi C.C."/>
            <person name="Li W."/>
            <person name="Zhang Q.J."/>
            <person name="Zhang Y."/>
            <person name="Li K."/>
            <person name="Lu H.F."/>
            <person name="Shi C."/>
            <person name="Zhu S.T."/>
            <person name="Xiao Z.Y."/>
            <person name="Nan H."/>
            <person name="Yue Y."/>
            <person name="Zhu X.G."/>
            <person name="Wu Y."/>
            <person name="Hong X.N."/>
            <person name="Fan G.Y."/>
            <person name="Tong Y."/>
            <person name="Zhang D."/>
            <person name="Mao C.L."/>
            <person name="Liu Y.L."/>
            <person name="Hao S.J."/>
            <person name="Liu W.Q."/>
            <person name="Lv M.Q."/>
            <person name="Zhang H.B."/>
            <person name="Liu Y."/>
            <person name="Hu-Tang G.R."/>
            <person name="Wang J.P."/>
            <person name="Wang J.H."/>
            <person name="Sun Y.H."/>
            <person name="Ni S.B."/>
            <person name="Chen W.B."/>
            <person name="Zhang X.C."/>
            <person name="Jiao Y.N."/>
            <person name="Eichler E.E."/>
            <person name="Li G.H."/>
            <person name="Liu X."/>
            <person name="Gao L.Z."/>
        </authorList>
    </citation>
    <scope>NUCLEOTIDE SEQUENCE [LARGE SCALE GENOMIC DNA]</scope>
    <source>
        <strain evidence="4">cv. GT1</strain>
        <tissue evidence="3">Leaf</tissue>
    </source>
</reference>
<accession>A0A6A6LLQ9</accession>
<name>A0A6A6LLQ9_HEVBR</name>
<comment type="caution">
    <text evidence="3">The sequence shown here is derived from an EMBL/GenBank/DDBJ whole genome shotgun (WGS) entry which is preliminary data.</text>
</comment>
<dbReference type="EMBL" id="JAAGAX010000010">
    <property type="protein sequence ID" value="KAF2302382.1"/>
    <property type="molecule type" value="Genomic_DNA"/>
</dbReference>
<dbReference type="AlphaFoldDB" id="A0A6A6LLQ9"/>
<gene>
    <name evidence="3" type="ORF">GH714_035875</name>
</gene>
<evidence type="ECO:0000256" key="1">
    <source>
        <dbReference type="SAM" id="MobiDB-lite"/>
    </source>
</evidence>
<feature type="compositionally biased region" description="Gly residues" evidence="1">
    <location>
        <begin position="227"/>
        <end position="251"/>
    </location>
</feature>
<proteinExistence type="predicted"/>
<evidence type="ECO:0000256" key="2">
    <source>
        <dbReference type="SAM" id="SignalP"/>
    </source>
</evidence>
<evidence type="ECO:0000313" key="3">
    <source>
        <dbReference type="EMBL" id="KAF2302382.1"/>
    </source>
</evidence>
<feature type="chain" id="PRO_5025424779" evidence="2">
    <location>
        <begin position="34"/>
        <end position="301"/>
    </location>
</feature>
<organism evidence="3 4">
    <name type="scientific">Hevea brasiliensis</name>
    <name type="common">Para rubber tree</name>
    <name type="synonym">Siphonia brasiliensis</name>
    <dbReference type="NCBI Taxonomy" id="3981"/>
    <lineage>
        <taxon>Eukaryota</taxon>
        <taxon>Viridiplantae</taxon>
        <taxon>Streptophyta</taxon>
        <taxon>Embryophyta</taxon>
        <taxon>Tracheophyta</taxon>
        <taxon>Spermatophyta</taxon>
        <taxon>Magnoliopsida</taxon>
        <taxon>eudicotyledons</taxon>
        <taxon>Gunneridae</taxon>
        <taxon>Pentapetalae</taxon>
        <taxon>rosids</taxon>
        <taxon>fabids</taxon>
        <taxon>Malpighiales</taxon>
        <taxon>Euphorbiaceae</taxon>
        <taxon>Crotonoideae</taxon>
        <taxon>Micrandreae</taxon>
        <taxon>Hevea</taxon>
    </lineage>
</organism>
<feature type="region of interest" description="Disordered" evidence="1">
    <location>
        <begin position="172"/>
        <end position="256"/>
    </location>
</feature>
<feature type="compositionally biased region" description="Acidic residues" evidence="1">
    <location>
        <begin position="91"/>
        <end position="111"/>
    </location>
</feature>
<feature type="compositionally biased region" description="Basic and acidic residues" evidence="1">
    <location>
        <begin position="141"/>
        <end position="155"/>
    </location>
</feature>
<protein>
    <submittedName>
        <fullName evidence="3">Uncharacterized protein</fullName>
    </submittedName>
</protein>
<sequence length="301" mass="31784">MDRIYCARIASRSRVVIQLISMYLMLLPICIEGEGNTRVTVDNEGVGGFDANNEAEVDVEGVTEADYEDDVGYEVENTNEEEDLIPKDDYIETEEESDKSIEEGIDSETGDGEVPLGVAKNDAAFEGPSRSNGSSNGRIGGYEEHLDNSDSDSRTDTSTITLVQIANVPSITYTGGRVSSNGGGRGYGSCRGSVSRDGRGNGSGKGSGSGAMTNTPLSNVPITIVTGGKGVSIGRGNGSGRDAGTGRGGRGNSSLQLRSSTANEVFIDKKPTYGNETASNQTKRSKTYGYRMNIPVKLLKM</sequence>
<evidence type="ECO:0000313" key="4">
    <source>
        <dbReference type="Proteomes" id="UP000467840"/>
    </source>
</evidence>
<feature type="signal peptide" evidence="2">
    <location>
        <begin position="1"/>
        <end position="33"/>
    </location>
</feature>
<feature type="region of interest" description="Disordered" evidence="1">
    <location>
        <begin position="79"/>
        <end position="155"/>
    </location>
</feature>